<reference evidence="2 3" key="1">
    <citation type="submission" date="2019-09" db="EMBL/GenBank/DDBJ databases">
        <title>Draft genome sequencing and comparative genomics of hatchery-associated Vibrios.</title>
        <authorList>
            <person name="Kehlet-Delgado H."/>
            <person name="Mueller R.S."/>
        </authorList>
    </citation>
    <scope>NUCLEOTIDE SEQUENCE [LARGE SCALE GENOMIC DNA]</scope>
    <source>
        <strain evidence="2 3">99-46-Y</strain>
    </source>
</reference>
<proteinExistence type="predicted"/>
<sequence length="62" mass="7062">MFDALTTERPYKNAWSVKEAVALIDEESGKHFNPSLVSILHEVMPEILDIKEQYAEAQQADN</sequence>
<name>A0A7Y4EDF0_9VIBR</name>
<evidence type="ECO:0000313" key="3">
    <source>
        <dbReference type="Proteomes" id="UP000565719"/>
    </source>
</evidence>
<feature type="domain" description="HD-GYP" evidence="1">
    <location>
        <begin position="1"/>
        <end position="56"/>
    </location>
</feature>
<evidence type="ECO:0000259" key="1">
    <source>
        <dbReference type="PROSITE" id="PS51832"/>
    </source>
</evidence>
<dbReference type="Proteomes" id="UP000565719">
    <property type="component" value="Unassembled WGS sequence"/>
</dbReference>
<comment type="caution">
    <text evidence="2">The sequence shown here is derived from an EMBL/GenBank/DDBJ whole genome shotgun (WGS) entry which is preliminary data.</text>
</comment>
<dbReference type="PANTHER" id="PTHR45228">
    <property type="entry name" value="CYCLIC DI-GMP PHOSPHODIESTERASE TM_0186-RELATED"/>
    <property type="match status" value="1"/>
</dbReference>
<dbReference type="InterPro" id="IPR037522">
    <property type="entry name" value="HD_GYP_dom"/>
</dbReference>
<dbReference type="PROSITE" id="PS51832">
    <property type="entry name" value="HD_GYP"/>
    <property type="match status" value="1"/>
</dbReference>
<gene>
    <name evidence="2" type="ORF">F0225_02610</name>
</gene>
<organism evidence="2 3">
    <name type="scientific">Vibrio pectenicida</name>
    <dbReference type="NCBI Taxonomy" id="62763"/>
    <lineage>
        <taxon>Bacteria</taxon>
        <taxon>Pseudomonadati</taxon>
        <taxon>Pseudomonadota</taxon>
        <taxon>Gammaproteobacteria</taxon>
        <taxon>Vibrionales</taxon>
        <taxon>Vibrionaceae</taxon>
        <taxon>Vibrio</taxon>
    </lineage>
</organism>
<dbReference type="InterPro" id="IPR052020">
    <property type="entry name" value="Cyclic_di-GMP/3'3'-cGAMP_PDE"/>
</dbReference>
<dbReference type="AlphaFoldDB" id="A0A7Y4EDF0"/>
<protein>
    <recommendedName>
        <fullName evidence="1">HD-GYP domain-containing protein</fullName>
    </recommendedName>
</protein>
<dbReference type="RefSeq" id="WP_171359858.1">
    <property type="nucleotide sequence ID" value="NZ_VTXC01000005.1"/>
</dbReference>
<dbReference type="PANTHER" id="PTHR45228:SF5">
    <property type="entry name" value="CYCLIC DI-GMP PHOSPHODIESTERASE VC_1348-RELATED"/>
    <property type="match status" value="1"/>
</dbReference>
<dbReference type="SUPFAM" id="SSF109604">
    <property type="entry name" value="HD-domain/PDEase-like"/>
    <property type="match status" value="1"/>
</dbReference>
<accession>A0A7Y4EDF0</accession>
<dbReference type="Gene3D" id="1.10.3210.10">
    <property type="entry name" value="Hypothetical protein af1432"/>
    <property type="match status" value="1"/>
</dbReference>
<dbReference type="EMBL" id="VTXC01000005">
    <property type="protein sequence ID" value="NOH70233.1"/>
    <property type="molecule type" value="Genomic_DNA"/>
</dbReference>
<evidence type="ECO:0000313" key="2">
    <source>
        <dbReference type="EMBL" id="NOH70233.1"/>
    </source>
</evidence>